<keyword evidence="2" id="KW-1185">Reference proteome</keyword>
<evidence type="ECO:0000313" key="2">
    <source>
        <dbReference type="Proteomes" id="UP000250241"/>
    </source>
</evidence>
<dbReference type="GO" id="GO:0032259">
    <property type="term" value="P:methylation"/>
    <property type="evidence" value="ECO:0007669"/>
    <property type="project" value="UniProtKB-KW"/>
</dbReference>
<keyword evidence="1" id="KW-0808">Transferase</keyword>
<reference evidence="1 2" key="1">
    <citation type="submission" date="2016-10" db="EMBL/GenBank/DDBJ databases">
        <title>Genome sequence of Rothia aeria strain JCM11412.</title>
        <authorList>
            <person name="Nambu T."/>
        </authorList>
    </citation>
    <scope>NUCLEOTIDE SEQUENCE [LARGE SCALE GENOMIC DNA]</scope>
    <source>
        <strain evidence="1 2">JCM 11412</strain>
    </source>
</reference>
<dbReference type="EMBL" id="AP017895">
    <property type="protein sequence ID" value="BAV88451.1"/>
    <property type="molecule type" value="Genomic_DNA"/>
</dbReference>
<sequence length="68" mass="7222">MTCSPHAAETQNIVAEALESGKVHLLDARTALQAVALQESGSGEPGMTARLGACWRGRKTPEPSLRYT</sequence>
<dbReference type="GO" id="GO:0008168">
    <property type="term" value="F:methyltransferase activity"/>
    <property type="evidence" value="ECO:0007669"/>
    <property type="project" value="UniProtKB-KW"/>
</dbReference>
<name>A0A2Z5R1V2_9MICC</name>
<organism evidence="1 2">
    <name type="scientific">Rothia aeria</name>
    <dbReference type="NCBI Taxonomy" id="172042"/>
    <lineage>
        <taxon>Bacteria</taxon>
        <taxon>Bacillati</taxon>
        <taxon>Actinomycetota</taxon>
        <taxon>Actinomycetes</taxon>
        <taxon>Micrococcales</taxon>
        <taxon>Micrococcaceae</taxon>
        <taxon>Rothia</taxon>
    </lineage>
</organism>
<gene>
    <name evidence="1" type="ORF">RA11412_2152</name>
</gene>
<accession>A0A2Z5R1V2</accession>
<dbReference type="AlphaFoldDB" id="A0A2Z5R1V2"/>
<protein>
    <submittedName>
        <fullName evidence="1">Ribosomal RNA small subunit methyltransferase B</fullName>
    </submittedName>
</protein>
<dbReference type="KEGG" id="raj:RA11412_2152"/>
<keyword evidence="1" id="KW-0489">Methyltransferase</keyword>
<evidence type="ECO:0000313" key="1">
    <source>
        <dbReference type="EMBL" id="BAV88451.1"/>
    </source>
</evidence>
<dbReference type="Proteomes" id="UP000250241">
    <property type="component" value="Chromosome"/>
</dbReference>
<proteinExistence type="predicted"/>